<gene>
    <name evidence="2" type="ORF">GYA93_16555</name>
</gene>
<proteinExistence type="predicted"/>
<dbReference type="AlphaFoldDB" id="A0A7K3LSE5"/>
<evidence type="ECO:0000256" key="1">
    <source>
        <dbReference type="SAM" id="MobiDB-lite"/>
    </source>
</evidence>
<organism evidence="2 3">
    <name type="scientific">Gordonia desulfuricans</name>
    <dbReference type="NCBI Taxonomy" id="89051"/>
    <lineage>
        <taxon>Bacteria</taxon>
        <taxon>Bacillati</taxon>
        <taxon>Actinomycetota</taxon>
        <taxon>Actinomycetes</taxon>
        <taxon>Mycobacteriales</taxon>
        <taxon>Gordoniaceae</taxon>
        <taxon>Gordonia</taxon>
    </lineage>
</organism>
<protein>
    <submittedName>
        <fullName evidence="2">Uncharacterized protein</fullName>
    </submittedName>
</protein>
<keyword evidence="3" id="KW-1185">Reference proteome</keyword>
<name>A0A7K3LSE5_9ACTN</name>
<comment type="caution">
    <text evidence="2">The sequence shown here is derived from an EMBL/GenBank/DDBJ whole genome shotgun (WGS) entry which is preliminary data.</text>
</comment>
<dbReference type="RefSeq" id="WP_059035420.1">
    <property type="nucleotide sequence ID" value="NZ_JAADZU010000059.1"/>
</dbReference>
<reference evidence="2 3" key="1">
    <citation type="submission" date="2020-01" db="EMBL/GenBank/DDBJ databases">
        <title>Investigation of new actinobacteria for the biodesulphurisation of diesel fuel.</title>
        <authorList>
            <person name="Athi Narayanan S.M."/>
        </authorList>
    </citation>
    <scope>NUCLEOTIDE SEQUENCE [LARGE SCALE GENOMIC DNA]</scope>
    <source>
        <strain evidence="2 3">213E</strain>
    </source>
</reference>
<feature type="region of interest" description="Disordered" evidence="1">
    <location>
        <begin position="80"/>
        <end position="102"/>
    </location>
</feature>
<dbReference type="Proteomes" id="UP000466307">
    <property type="component" value="Unassembled WGS sequence"/>
</dbReference>
<evidence type="ECO:0000313" key="2">
    <source>
        <dbReference type="EMBL" id="NDK91178.1"/>
    </source>
</evidence>
<evidence type="ECO:0000313" key="3">
    <source>
        <dbReference type="Proteomes" id="UP000466307"/>
    </source>
</evidence>
<accession>A0A7K3LSE5</accession>
<sequence length="102" mass="12070">MAPFSDDDLEEFYRRIEILTDLTPTRRAPRRPAPIIDCPTPYKDAFVSEGTAREGIDRIRQAGRRAPNLRCYHCRCGRWHITSSPPRDDLPRRVEHRRGRRR</sequence>
<dbReference type="EMBL" id="JAADZU010000059">
    <property type="protein sequence ID" value="NDK91178.1"/>
    <property type="molecule type" value="Genomic_DNA"/>
</dbReference>